<protein>
    <submittedName>
        <fullName evidence="2">Putative secreted protein</fullName>
    </submittedName>
</protein>
<name>A0A2M4DDD9_ANODA</name>
<keyword evidence="1" id="KW-0732">Signal</keyword>
<evidence type="ECO:0000313" key="2">
    <source>
        <dbReference type="EMBL" id="MBW75577.1"/>
    </source>
</evidence>
<reference evidence="2" key="1">
    <citation type="submission" date="2018-01" db="EMBL/GenBank/DDBJ databases">
        <title>An insight into the sialome of Amazonian anophelines.</title>
        <authorList>
            <person name="Ribeiro J.M."/>
            <person name="Scarpassa V."/>
            <person name="Calvo E."/>
        </authorList>
    </citation>
    <scope>NUCLEOTIDE SEQUENCE</scope>
</reference>
<feature type="signal peptide" evidence="1">
    <location>
        <begin position="1"/>
        <end position="30"/>
    </location>
</feature>
<accession>A0A2M4DDD9</accession>
<evidence type="ECO:0000256" key="1">
    <source>
        <dbReference type="SAM" id="SignalP"/>
    </source>
</evidence>
<dbReference type="EMBL" id="GGFL01011399">
    <property type="protein sequence ID" value="MBW75577.1"/>
    <property type="molecule type" value="Transcribed_RNA"/>
</dbReference>
<sequence length="80" mass="9030">MNGKHQKPPLRGRRHCSLLMVCLFFRLISAGPFVVLNFAPFIHPVLPVQSGYKRIKKVITSLNLWLAGWLAVGRLSDGFN</sequence>
<organism evidence="2">
    <name type="scientific">Anopheles darlingi</name>
    <name type="common">Mosquito</name>
    <dbReference type="NCBI Taxonomy" id="43151"/>
    <lineage>
        <taxon>Eukaryota</taxon>
        <taxon>Metazoa</taxon>
        <taxon>Ecdysozoa</taxon>
        <taxon>Arthropoda</taxon>
        <taxon>Hexapoda</taxon>
        <taxon>Insecta</taxon>
        <taxon>Pterygota</taxon>
        <taxon>Neoptera</taxon>
        <taxon>Endopterygota</taxon>
        <taxon>Diptera</taxon>
        <taxon>Nematocera</taxon>
        <taxon>Culicoidea</taxon>
        <taxon>Culicidae</taxon>
        <taxon>Anophelinae</taxon>
        <taxon>Anopheles</taxon>
    </lineage>
</organism>
<feature type="chain" id="PRO_5014811621" evidence="1">
    <location>
        <begin position="31"/>
        <end position="80"/>
    </location>
</feature>
<dbReference type="AlphaFoldDB" id="A0A2M4DDD9"/>
<proteinExistence type="predicted"/>